<organism evidence="3 4">
    <name type="scientific">Vigna unguiculata</name>
    <name type="common">Cowpea</name>
    <dbReference type="NCBI Taxonomy" id="3917"/>
    <lineage>
        <taxon>Eukaryota</taxon>
        <taxon>Viridiplantae</taxon>
        <taxon>Streptophyta</taxon>
        <taxon>Embryophyta</taxon>
        <taxon>Tracheophyta</taxon>
        <taxon>Spermatophyta</taxon>
        <taxon>Magnoliopsida</taxon>
        <taxon>eudicotyledons</taxon>
        <taxon>Gunneridae</taxon>
        <taxon>Pentapetalae</taxon>
        <taxon>rosids</taxon>
        <taxon>fabids</taxon>
        <taxon>Fabales</taxon>
        <taxon>Fabaceae</taxon>
        <taxon>Papilionoideae</taxon>
        <taxon>50 kb inversion clade</taxon>
        <taxon>NPAAA clade</taxon>
        <taxon>indigoferoid/millettioid clade</taxon>
        <taxon>Phaseoleae</taxon>
        <taxon>Vigna</taxon>
    </lineage>
</organism>
<feature type="compositionally biased region" description="Basic and acidic residues" evidence="1">
    <location>
        <begin position="56"/>
        <end position="65"/>
    </location>
</feature>
<evidence type="ECO:0000256" key="1">
    <source>
        <dbReference type="SAM" id="MobiDB-lite"/>
    </source>
</evidence>
<evidence type="ECO:0000313" key="3">
    <source>
        <dbReference type="EMBL" id="QCD84358.1"/>
    </source>
</evidence>
<gene>
    <name evidence="2" type="ORF">DEO72_LG2g4709</name>
    <name evidence="3" type="ORF">DEO72_LG2g4710</name>
</gene>
<dbReference type="EMBL" id="CP039346">
    <property type="protein sequence ID" value="QCD84358.1"/>
    <property type="molecule type" value="Genomic_DNA"/>
</dbReference>
<feature type="region of interest" description="Disordered" evidence="1">
    <location>
        <begin position="42"/>
        <end position="72"/>
    </location>
</feature>
<evidence type="ECO:0000313" key="4">
    <source>
        <dbReference type="Proteomes" id="UP000501690"/>
    </source>
</evidence>
<keyword evidence="4" id="KW-1185">Reference proteome</keyword>
<name>A0A4D6L768_VIGUN</name>
<accession>A0A4D6L768</accession>
<proteinExistence type="predicted"/>
<dbReference type="EMBL" id="CP039346">
    <property type="protein sequence ID" value="QCD84357.1"/>
    <property type="molecule type" value="Genomic_DNA"/>
</dbReference>
<dbReference type="AlphaFoldDB" id="A0A4D6L768"/>
<protein>
    <submittedName>
        <fullName evidence="3">Uncharacterized protein</fullName>
    </submittedName>
</protein>
<reference evidence="3 4" key="1">
    <citation type="submission" date="2019-04" db="EMBL/GenBank/DDBJ databases">
        <title>An improved genome assembly and genetic linkage map for asparagus bean, Vigna unguiculata ssp. sesquipedialis.</title>
        <authorList>
            <person name="Xia Q."/>
            <person name="Zhang R."/>
            <person name="Dong Y."/>
        </authorList>
    </citation>
    <scope>NUCLEOTIDE SEQUENCE [LARGE SCALE GENOMIC DNA]</scope>
    <source>
        <tissue evidence="3">Leaf</tissue>
    </source>
</reference>
<evidence type="ECO:0000313" key="2">
    <source>
        <dbReference type="EMBL" id="QCD84357.1"/>
    </source>
</evidence>
<sequence length="91" mass="9855">MDVPIWVMKSSETSANKKPEYVLFSGVRLSLRIQGRALKNARGSALSASPAMPGAEKCEKNEAERQSSGAPTLGPLQVWNKILMLRLSVGI</sequence>
<dbReference type="Proteomes" id="UP000501690">
    <property type="component" value="Linkage Group LG2"/>
</dbReference>